<protein>
    <submittedName>
        <fullName evidence="1">Structural protein</fullName>
    </submittedName>
</protein>
<reference evidence="1" key="1">
    <citation type="journal article" date="2021" name="Proc. Natl. Acad. Sci. U.S.A.">
        <title>A Catalog of Tens of Thousands of Viruses from Human Metagenomes Reveals Hidden Associations with Chronic Diseases.</title>
        <authorList>
            <person name="Tisza M.J."/>
            <person name="Buck C.B."/>
        </authorList>
    </citation>
    <scope>NUCLEOTIDE SEQUENCE</scope>
    <source>
        <strain evidence="1">Ct0jJ30</strain>
    </source>
</reference>
<name>A0A8S5PJ52_9CAUD</name>
<organism evidence="1">
    <name type="scientific">Myoviridae sp. ct0jJ30</name>
    <dbReference type="NCBI Taxonomy" id="2825014"/>
    <lineage>
        <taxon>Viruses</taxon>
        <taxon>Duplodnaviria</taxon>
        <taxon>Heunggongvirae</taxon>
        <taxon>Uroviricota</taxon>
        <taxon>Caudoviricetes</taxon>
    </lineage>
</organism>
<evidence type="ECO:0000313" key="1">
    <source>
        <dbReference type="EMBL" id="DAE06499.1"/>
    </source>
</evidence>
<accession>A0A8S5PJ52</accession>
<dbReference type="EMBL" id="BK015439">
    <property type="protein sequence ID" value="DAE06499.1"/>
    <property type="molecule type" value="Genomic_DNA"/>
</dbReference>
<dbReference type="Pfam" id="PF25702">
    <property type="entry name" value="CrAss_Ring_2"/>
    <property type="match status" value="1"/>
</dbReference>
<proteinExistence type="predicted"/>
<sequence>MFKKTKKKVLTTENSEKDIVSVYDQNYCTIQYMYNQRKHFHRFRRYTYNEPTCWFDDGYIYIEGSNLDDIESIYVTGNIDPEGYAKGEEDVTIPGWMIPDIKKAIMTNELAFMLKRPSDDSNNSTLSSVKPNGP</sequence>
<dbReference type="InterPro" id="IPR057878">
    <property type="entry name" value="CrAss_Ring_2"/>
</dbReference>